<accession>A0A9P5YKL5</accession>
<keyword evidence="2" id="KW-1185">Reference proteome</keyword>
<dbReference type="InterPro" id="IPR011051">
    <property type="entry name" value="RmlC_Cupin_sf"/>
</dbReference>
<dbReference type="Gene3D" id="2.60.120.10">
    <property type="entry name" value="Jelly Rolls"/>
    <property type="match status" value="1"/>
</dbReference>
<protein>
    <submittedName>
        <fullName evidence="1">Uncharacterized protein</fullName>
    </submittedName>
</protein>
<dbReference type="AlphaFoldDB" id="A0A9P5YKL5"/>
<proteinExistence type="predicted"/>
<sequence length="239" mass="26770">MATRSTHWRKPKQASDALEGISYTELGVAPSTVEEETGEDVRIHRYVVGAVMETLLNIVVKAADGQQPTDTVIDPFPLFRAYGPTSSKIRTSSSTTSSRAFPPLMPGALYKIRRLKKIVLDVRTFRSSRRRSSGAVKFTRIYLKITVGTNLVNSPILHCFFEVWPSGHQSPIYDHGDSFAVYKETTPTILTAFKVLANQQGPPATLKKDDVTWISNDSYQVHQLRNKSDQLCCTIQCYQ</sequence>
<reference evidence="1" key="1">
    <citation type="submission" date="2020-11" db="EMBL/GenBank/DDBJ databases">
        <authorList>
            <consortium name="DOE Joint Genome Institute"/>
            <person name="Ahrendt S."/>
            <person name="Riley R."/>
            <person name="Andreopoulos W."/>
            <person name="Labutti K."/>
            <person name="Pangilinan J."/>
            <person name="Ruiz-Duenas F.J."/>
            <person name="Barrasa J.M."/>
            <person name="Sanchez-Garcia M."/>
            <person name="Camarero S."/>
            <person name="Miyauchi S."/>
            <person name="Serrano A."/>
            <person name="Linde D."/>
            <person name="Babiker R."/>
            <person name="Drula E."/>
            <person name="Ayuso-Fernandez I."/>
            <person name="Pacheco R."/>
            <person name="Padilla G."/>
            <person name="Ferreira P."/>
            <person name="Barriuso J."/>
            <person name="Kellner H."/>
            <person name="Castanera R."/>
            <person name="Alfaro M."/>
            <person name="Ramirez L."/>
            <person name="Pisabarro A.G."/>
            <person name="Kuo A."/>
            <person name="Tritt A."/>
            <person name="Lipzen A."/>
            <person name="He G."/>
            <person name="Yan M."/>
            <person name="Ng V."/>
            <person name="Cullen D."/>
            <person name="Martin F."/>
            <person name="Rosso M.-N."/>
            <person name="Henrissat B."/>
            <person name="Hibbett D."/>
            <person name="Martinez A.T."/>
            <person name="Grigoriev I.V."/>
        </authorList>
    </citation>
    <scope>NUCLEOTIDE SEQUENCE</scope>
    <source>
        <strain evidence="1">CIRM-BRFM 674</strain>
    </source>
</reference>
<evidence type="ECO:0000313" key="1">
    <source>
        <dbReference type="EMBL" id="KAF9471558.1"/>
    </source>
</evidence>
<evidence type="ECO:0000313" key="2">
    <source>
        <dbReference type="Proteomes" id="UP000807469"/>
    </source>
</evidence>
<dbReference type="InterPro" id="IPR014710">
    <property type="entry name" value="RmlC-like_jellyroll"/>
</dbReference>
<dbReference type="Proteomes" id="UP000807469">
    <property type="component" value="Unassembled WGS sequence"/>
</dbReference>
<gene>
    <name evidence="1" type="ORF">BDN70DRAFT_938860</name>
</gene>
<dbReference type="OrthoDB" id="543511at2759"/>
<comment type="caution">
    <text evidence="1">The sequence shown here is derived from an EMBL/GenBank/DDBJ whole genome shotgun (WGS) entry which is preliminary data.</text>
</comment>
<dbReference type="SUPFAM" id="SSF51182">
    <property type="entry name" value="RmlC-like cupins"/>
    <property type="match status" value="1"/>
</dbReference>
<name>A0A9P5YKL5_9AGAR</name>
<dbReference type="EMBL" id="MU155663">
    <property type="protein sequence ID" value="KAF9471558.1"/>
    <property type="molecule type" value="Genomic_DNA"/>
</dbReference>
<organism evidence="1 2">
    <name type="scientific">Pholiota conissans</name>
    <dbReference type="NCBI Taxonomy" id="109636"/>
    <lineage>
        <taxon>Eukaryota</taxon>
        <taxon>Fungi</taxon>
        <taxon>Dikarya</taxon>
        <taxon>Basidiomycota</taxon>
        <taxon>Agaricomycotina</taxon>
        <taxon>Agaricomycetes</taxon>
        <taxon>Agaricomycetidae</taxon>
        <taxon>Agaricales</taxon>
        <taxon>Agaricineae</taxon>
        <taxon>Strophariaceae</taxon>
        <taxon>Pholiota</taxon>
    </lineage>
</organism>